<organism evidence="1 2">
    <name type="scientific">Trichostrongylus colubriformis</name>
    <name type="common">Black scour worm</name>
    <dbReference type="NCBI Taxonomy" id="6319"/>
    <lineage>
        <taxon>Eukaryota</taxon>
        <taxon>Metazoa</taxon>
        <taxon>Ecdysozoa</taxon>
        <taxon>Nematoda</taxon>
        <taxon>Chromadorea</taxon>
        <taxon>Rhabditida</taxon>
        <taxon>Rhabditina</taxon>
        <taxon>Rhabditomorpha</taxon>
        <taxon>Strongyloidea</taxon>
        <taxon>Trichostrongylidae</taxon>
        <taxon>Trichostrongylus</taxon>
    </lineage>
</organism>
<dbReference type="Proteomes" id="UP001331761">
    <property type="component" value="Unassembled WGS sequence"/>
</dbReference>
<name>A0AAN8IE90_TRICO</name>
<protein>
    <submittedName>
        <fullName evidence="1">Uncharacterized protein</fullName>
    </submittedName>
</protein>
<evidence type="ECO:0000313" key="1">
    <source>
        <dbReference type="EMBL" id="KAK5965852.1"/>
    </source>
</evidence>
<sequence length="28" mass="3323">MWMCKGRSHKCYNKGRECTRPQLVPLAE</sequence>
<evidence type="ECO:0000313" key="2">
    <source>
        <dbReference type="Proteomes" id="UP001331761"/>
    </source>
</evidence>
<comment type="caution">
    <text evidence="1">The sequence shown here is derived from an EMBL/GenBank/DDBJ whole genome shotgun (WGS) entry which is preliminary data.</text>
</comment>
<gene>
    <name evidence="1" type="ORF">GCK32_002518</name>
</gene>
<dbReference type="AlphaFoldDB" id="A0AAN8IE90"/>
<reference evidence="1 2" key="1">
    <citation type="submission" date="2019-10" db="EMBL/GenBank/DDBJ databases">
        <title>Assembly and Annotation for the nematode Trichostrongylus colubriformis.</title>
        <authorList>
            <person name="Martin J."/>
        </authorList>
    </citation>
    <scope>NUCLEOTIDE SEQUENCE [LARGE SCALE GENOMIC DNA]</scope>
    <source>
        <strain evidence="1">G859</strain>
        <tissue evidence="1">Whole worm</tissue>
    </source>
</reference>
<proteinExistence type="predicted"/>
<keyword evidence="2" id="KW-1185">Reference proteome</keyword>
<accession>A0AAN8IE90</accession>
<dbReference type="EMBL" id="WIXE01024159">
    <property type="protein sequence ID" value="KAK5965852.1"/>
    <property type="molecule type" value="Genomic_DNA"/>
</dbReference>